<evidence type="ECO:0000259" key="3">
    <source>
        <dbReference type="Pfam" id="PF00048"/>
    </source>
</evidence>
<dbReference type="GO" id="GO:0005615">
    <property type="term" value="C:extracellular space"/>
    <property type="evidence" value="ECO:0007669"/>
    <property type="project" value="UniProtKB-KW"/>
</dbReference>
<dbReference type="GO" id="GO:0043588">
    <property type="term" value="P:skin development"/>
    <property type="evidence" value="ECO:0000316"/>
    <property type="project" value="ZFIN"/>
</dbReference>
<feature type="region of interest" description="Disordered" evidence="2">
    <location>
        <begin position="1"/>
        <end position="31"/>
    </location>
</feature>
<keyword evidence="4" id="KW-1185">Reference proteome</keyword>
<keyword evidence="1" id="KW-0202">Cytokine</keyword>
<dbReference type="Proteomes" id="UP000000437">
    <property type="component" value="Chromosome 25"/>
</dbReference>
<accession>A0A8M1NH65</accession>
<dbReference type="AlphaFoldDB" id="A0A8M1NH65"/>
<dbReference type="Gene3D" id="2.40.50.40">
    <property type="match status" value="1"/>
</dbReference>
<name>A0A8M1NH65_DANRE</name>
<evidence type="ECO:0000313" key="6">
    <source>
        <dbReference type="ZFIN" id="ZDB-GENE-120709-76"/>
    </source>
</evidence>
<feature type="domain" description="Chemokine interleukin-8-like" evidence="3">
    <location>
        <begin position="72"/>
        <end position="117"/>
    </location>
</feature>
<reference evidence="5" key="2">
    <citation type="journal article" date="2008" name="BMC Genomics">
        <title>Extensive expansion and diversification of the chemokine gene family in zebrafish: identification of a novel chemokine subfamily CX.</title>
        <authorList>
            <person name="Nomiyama H."/>
            <person name="Hieshima K."/>
            <person name="Osada N."/>
            <person name="Kato-Unoki Y."/>
            <person name="Otsuka-Ono K."/>
            <person name="Takegawa S."/>
            <person name="Izawa T."/>
            <person name="Yoshizawa A."/>
            <person name="Kikuchi Y."/>
            <person name="Tanase S."/>
            <person name="Miura R."/>
            <person name="Kusuda J."/>
            <person name="Nakao M."/>
            <person name="Yoshie O."/>
        </authorList>
    </citation>
    <scope>NUCLEOTIDE SEQUENCE</scope>
    <source>
        <strain evidence="5">Tuebingen</strain>
    </source>
</reference>
<dbReference type="GO" id="GO:0008009">
    <property type="term" value="F:chemokine activity"/>
    <property type="evidence" value="ECO:0007669"/>
    <property type="project" value="InterPro"/>
</dbReference>
<dbReference type="SUPFAM" id="SSF54117">
    <property type="entry name" value="Interleukin 8-like chemokines"/>
    <property type="match status" value="1"/>
</dbReference>
<dbReference type="RefSeq" id="NP_001121750.2">
    <property type="nucleotide sequence ID" value="NM_001128278.2"/>
</dbReference>
<dbReference type="Pfam" id="PF00048">
    <property type="entry name" value="IL8"/>
    <property type="match status" value="1"/>
</dbReference>
<dbReference type="GO" id="GO:0006955">
    <property type="term" value="P:immune response"/>
    <property type="evidence" value="ECO:0007669"/>
    <property type="project" value="InterPro"/>
</dbReference>
<proteinExistence type="predicted"/>
<dbReference type="InterPro" id="IPR001811">
    <property type="entry name" value="Chemokine_IL8-like_dom"/>
</dbReference>
<dbReference type="AGR" id="ZFIN:ZDB-GENE-120709-76"/>
<evidence type="ECO:0000256" key="1">
    <source>
        <dbReference type="ARBA" id="ARBA00022514"/>
    </source>
</evidence>
<dbReference type="InterPro" id="IPR036048">
    <property type="entry name" value="Interleukin_8-like_sf"/>
</dbReference>
<evidence type="ECO:0000313" key="4">
    <source>
        <dbReference type="Proteomes" id="UP000000437"/>
    </source>
</evidence>
<protein>
    <submittedName>
        <fullName evidence="5">Chemokine (C-C motif) ligand 33, duplicate 2</fullName>
    </submittedName>
</protein>
<sequence>MTESATLPSSTTPALSVSQKMSSPPCPWMSTTTTLAPATTAITTRAKTTTLPKPKRQIDRSSIPGPAAVPITCCFAFIDFPIPYNKIVSALRTSPRCATKAIVVTTPRTQFCVKPNEV</sequence>
<dbReference type="GeneID" id="100000741"/>
<dbReference type="CTD" id="100000741"/>
<reference evidence="5" key="5">
    <citation type="submission" date="2025-08" db="UniProtKB">
        <authorList>
            <consortium name="RefSeq"/>
        </authorList>
    </citation>
    <scope>IDENTIFICATION</scope>
    <source>
        <strain evidence="5">Tuebingen</strain>
    </source>
</reference>
<reference evidence="5" key="4">
    <citation type="journal article" date="2018" name="Proc. Natl. Acad. Sci. U.S.A.">
        <title>Chemokine C-C motif ligand 33 is a key regulator of teleost fish barbel development.</title>
        <authorList>
            <person name="Zhou T."/>
            <person name="Li N."/>
            <person name="Jin Y."/>
            <person name="Zeng Q."/>
            <person name="Prabowo W."/>
            <person name="Liu Y."/>
            <person name="Tian C."/>
            <person name="Bao L."/>
            <person name="Liu S."/>
            <person name="Yuan Z."/>
            <person name="Fu Q."/>
            <person name="Gao S."/>
            <person name="Gao D."/>
            <person name="Dunham R."/>
            <person name="Shubin N.H."/>
            <person name="Liu Z."/>
        </authorList>
    </citation>
    <scope>NUCLEOTIDE SEQUENCE</scope>
    <source>
        <strain evidence="5">Tuebingen</strain>
    </source>
</reference>
<evidence type="ECO:0000256" key="2">
    <source>
        <dbReference type="SAM" id="MobiDB-lite"/>
    </source>
</evidence>
<organism evidence="4 5">
    <name type="scientific">Danio rerio</name>
    <name type="common">Zebrafish</name>
    <name type="synonym">Brachydanio rerio</name>
    <dbReference type="NCBI Taxonomy" id="7955"/>
    <lineage>
        <taxon>Eukaryota</taxon>
        <taxon>Metazoa</taxon>
        <taxon>Chordata</taxon>
        <taxon>Craniata</taxon>
        <taxon>Vertebrata</taxon>
        <taxon>Euteleostomi</taxon>
        <taxon>Actinopterygii</taxon>
        <taxon>Neopterygii</taxon>
        <taxon>Teleostei</taxon>
        <taxon>Ostariophysi</taxon>
        <taxon>Cypriniformes</taxon>
        <taxon>Danionidae</taxon>
        <taxon>Danioninae</taxon>
        <taxon>Danio</taxon>
    </lineage>
</organism>
<dbReference type="KEGG" id="dre:100000741"/>
<feature type="compositionally biased region" description="Polar residues" evidence="2">
    <location>
        <begin position="1"/>
        <end position="22"/>
    </location>
</feature>
<reference evidence="5" key="1">
    <citation type="journal article" date="2006" name="J. Immunol.">
        <title>Defining the origins and evolution of the chemokine/chemokine receptor system.</title>
        <authorList>
            <person name="DeVries M.E."/>
            <person name="Kelvin A.A."/>
            <person name="Xu L."/>
            <person name="Ran L."/>
            <person name="Robinson J."/>
            <person name="Kelvin D.J."/>
        </authorList>
    </citation>
    <scope>NUCLEOTIDE SEQUENCE</scope>
    <source>
        <strain evidence="5">Tuebingen</strain>
    </source>
</reference>
<dbReference type="ZFIN" id="ZDB-GENE-120709-76">
    <property type="gene designation" value="ccl33.2"/>
</dbReference>
<evidence type="ECO:0000313" key="5">
    <source>
        <dbReference type="RefSeq" id="NP_001121750.2"/>
    </source>
</evidence>
<reference evidence="5" key="3">
    <citation type="journal article" date="2013" name="Genes Cells">
        <title>Systematic classification of vertebrate chemokines based on conserved synteny and evolutionary history.</title>
        <authorList>
            <person name="Nomiyama H."/>
            <person name="Osada N."/>
            <person name="Yoshie O."/>
        </authorList>
    </citation>
    <scope>NUCLEOTIDE SEQUENCE</scope>
    <source>
        <strain evidence="5">Tuebingen</strain>
    </source>
</reference>
<gene>
    <name evidence="5 6" type="primary">ccl33.2</name>
    <name evidence="5" type="synonym">si:ch211-149o7.6</name>
</gene>